<organism evidence="3">
    <name type="scientific">Dissulfuribacter thermophilus</name>
    <dbReference type="NCBI Taxonomy" id="1156395"/>
    <lineage>
        <taxon>Bacteria</taxon>
        <taxon>Pseudomonadati</taxon>
        <taxon>Thermodesulfobacteriota</taxon>
        <taxon>Dissulfuribacteria</taxon>
        <taxon>Dissulfuribacterales</taxon>
        <taxon>Dissulfuribacteraceae</taxon>
        <taxon>Dissulfuribacter</taxon>
    </lineage>
</organism>
<dbReference type="Pfam" id="PF09350">
    <property type="entry name" value="DJC28_CD"/>
    <property type="match status" value="1"/>
</dbReference>
<dbReference type="PANTHER" id="PTHR39158">
    <property type="entry name" value="OS08G0560600 PROTEIN"/>
    <property type="match status" value="1"/>
</dbReference>
<gene>
    <name evidence="3" type="ORF">ENJ63_03935</name>
</gene>
<dbReference type="Proteomes" id="UP000885797">
    <property type="component" value="Unassembled WGS sequence"/>
</dbReference>
<accession>A0A7V2SZB6</accession>
<dbReference type="InterPro" id="IPR018961">
    <property type="entry name" value="DnaJ_homolog_subfam-C_membr-28"/>
</dbReference>
<evidence type="ECO:0000259" key="2">
    <source>
        <dbReference type="Pfam" id="PF09350"/>
    </source>
</evidence>
<feature type="domain" description="DnaJ homologue subfamily C member 28 conserved" evidence="2">
    <location>
        <begin position="7"/>
        <end position="73"/>
    </location>
</feature>
<protein>
    <submittedName>
        <fullName evidence="3">DUF1992 domain-containing protein</fullName>
    </submittedName>
</protein>
<keyword evidence="1" id="KW-0175">Coiled coil</keyword>
<feature type="non-terminal residue" evidence="3">
    <location>
        <position position="115"/>
    </location>
</feature>
<reference evidence="3" key="1">
    <citation type="journal article" date="2020" name="mSystems">
        <title>Genome- and Community-Level Interaction Insights into Carbon Utilization and Element Cycling Functions of Hydrothermarchaeota in Hydrothermal Sediment.</title>
        <authorList>
            <person name="Zhou Z."/>
            <person name="Liu Y."/>
            <person name="Xu W."/>
            <person name="Pan J."/>
            <person name="Luo Z.H."/>
            <person name="Li M."/>
        </authorList>
    </citation>
    <scope>NUCLEOTIDE SEQUENCE [LARGE SCALE GENOMIC DNA]</scope>
    <source>
        <strain evidence="3">HyVt-503</strain>
    </source>
</reference>
<evidence type="ECO:0000256" key="1">
    <source>
        <dbReference type="SAM" id="Coils"/>
    </source>
</evidence>
<evidence type="ECO:0000313" key="3">
    <source>
        <dbReference type="EMBL" id="HFC47012.1"/>
    </source>
</evidence>
<dbReference type="AlphaFoldDB" id="A0A7V2SZB6"/>
<proteinExistence type="predicted"/>
<dbReference type="InterPro" id="IPR052573">
    <property type="entry name" value="DnaJ_C_subfamily_28"/>
</dbReference>
<comment type="caution">
    <text evidence="3">The sequence shown here is derived from an EMBL/GenBank/DDBJ whole genome shotgun (WGS) entry which is preliminary data.</text>
</comment>
<name>A0A7V2SZB6_9BACT</name>
<dbReference type="PANTHER" id="PTHR39158:SF1">
    <property type="entry name" value="DNAJ HOMOLOG SUBFAMILY C MEMBER 28"/>
    <property type="match status" value="1"/>
</dbReference>
<dbReference type="EMBL" id="DRND01000309">
    <property type="protein sequence ID" value="HFC47012.1"/>
    <property type="molecule type" value="Genomic_DNA"/>
</dbReference>
<sequence>MYIFHKIAEQRIREAMEKGAFDNLEGKGKPLVFEDDSFVPPDLRMAYKILKNAGFLPPELQAEKEIKNAEDLLEAMSDERERYRQAKKLNVLIMKANMLRKRPINLERHQVYYRK</sequence>
<feature type="coiled-coil region" evidence="1">
    <location>
        <begin position="59"/>
        <end position="89"/>
    </location>
</feature>